<gene>
    <name evidence="8" type="ORF">GCM10007916_01720</name>
</gene>
<comment type="caution">
    <text evidence="8">The sequence shown here is derived from an EMBL/GenBank/DDBJ whole genome shotgun (WGS) entry which is preliminary data.</text>
</comment>
<feature type="transmembrane region" description="Helical" evidence="7">
    <location>
        <begin position="54"/>
        <end position="75"/>
    </location>
</feature>
<proteinExistence type="inferred from homology"/>
<dbReference type="PANTHER" id="PTHR40043">
    <property type="entry name" value="UPF0719 INNER MEMBRANE PROTEIN YJFL"/>
    <property type="match status" value="1"/>
</dbReference>
<evidence type="ECO:0000256" key="4">
    <source>
        <dbReference type="ARBA" id="ARBA00022692"/>
    </source>
</evidence>
<feature type="transmembrane region" description="Helical" evidence="7">
    <location>
        <begin position="87"/>
        <end position="107"/>
    </location>
</feature>
<feature type="transmembrane region" description="Helical" evidence="7">
    <location>
        <begin position="277"/>
        <end position="298"/>
    </location>
</feature>
<dbReference type="Proteomes" id="UP001157353">
    <property type="component" value="Unassembled WGS sequence"/>
</dbReference>
<feature type="transmembrane region" description="Helical" evidence="7">
    <location>
        <begin position="207"/>
        <end position="227"/>
    </location>
</feature>
<keyword evidence="9" id="KW-1185">Reference proteome</keyword>
<feature type="transmembrane region" description="Helical" evidence="7">
    <location>
        <begin position="14"/>
        <end position="34"/>
    </location>
</feature>
<keyword evidence="4 7" id="KW-0812">Transmembrane</keyword>
<feature type="transmembrane region" description="Helical" evidence="7">
    <location>
        <begin position="127"/>
        <end position="150"/>
    </location>
</feature>
<evidence type="ECO:0000256" key="5">
    <source>
        <dbReference type="ARBA" id="ARBA00022989"/>
    </source>
</evidence>
<feature type="transmembrane region" description="Helical" evidence="7">
    <location>
        <begin position="239"/>
        <end position="265"/>
    </location>
</feature>
<organism evidence="8 9">
    <name type="scientific">Psychromonas marina</name>
    <dbReference type="NCBI Taxonomy" id="88364"/>
    <lineage>
        <taxon>Bacteria</taxon>
        <taxon>Pseudomonadati</taxon>
        <taxon>Pseudomonadota</taxon>
        <taxon>Gammaproteobacteria</taxon>
        <taxon>Alteromonadales</taxon>
        <taxon>Psychromonadaceae</taxon>
        <taxon>Psychromonas</taxon>
    </lineage>
</organism>
<dbReference type="RefSeq" id="WP_284202222.1">
    <property type="nucleotide sequence ID" value="NZ_BSPQ01000001.1"/>
</dbReference>
<evidence type="ECO:0000313" key="8">
    <source>
        <dbReference type="EMBL" id="GLS89105.1"/>
    </source>
</evidence>
<keyword evidence="6 7" id="KW-0472">Membrane</keyword>
<sequence>MNELITTLGQSGDIAIYLLIDMAVAIALLGGIRFTMGFIGNVDTKDELSGKDNFAYGISMAGAVAAMGIALSGAITGELAGSYTIELLGMFAYGLAGLILIKAGRYIHDKFALPAFNKHELILNRNISVGLVDAASVIATAIVVRASLIWVEGLDINTFIAIVSAWIVSQVMLVLITRIFEWRFSHNNGTTFQATLEAGQIALAIRYSGYLISTAMSVTAASYFIYYDAANIWLGVSQWAIMSLILMVCLTVLTTIAKFIVLLGINRREEVEDQENIGIATIELAISFSIALLLMALMT</sequence>
<evidence type="ECO:0000256" key="6">
    <source>
        <dbReference type="ARBA" id="ARBA00023136"/>
    </source>
</evidence>
<comment type="similarity">
    <text evidence="2">Belongs to the UPF0719 family.</text>
</comment>
<evidence type="ECO:0000256" key="3">
    <source>
        <dbReference type="ARBA" id="ARBA00022475"/>
    </source>
</evidence>
<evidence type="ECO:0000256" key="7">
    <source>
        <dbReference type="SAM" id="Phobius"/>
    </source>
</evidence>
<feature type="transmembrane region" description="Helical" evidence="7">
    <location>
        <begin position="156"/>
        <end position="176"/>
    </location>
</feature>
<keyword evidence="3" id="KW-1003">Cell membrane</keyword>
<reference evidence="9" key="1">
    <citation type="journal article" date="2019" name="Int. J. Syst. Evol. Microbiol.">
        <title>The Global Catalogue of Microorganisms (GCM) 10K type strain sequencing project: providing services to taxonomists for standard genome sequencing and annotation.</title>
        <authorList>
            <consortium name="The Broad Institute Genomics Platform"/>
            <consortium name="The Broad Institute Genome Sequencing Center for Infectious Disease"/>
            <person name="Wu L."/>
            <person name="Ma J."/>
        </authorList>
    </citation>
    <scope>NUCLEOTIDE SEQUENCE [LARGE SCALE GENOMIC DNA]</scope>
    <source>
        <strain evidence="9">NBRC 103166</strain>
    </source>
</reference>
<dbReference type="Pfam" id="PF03994">
    <property type="entry name" value="DUF350"/>
    <property type="match status" value="2"/>
</dbReference>
<evidence type="ECO:0000256" key="2">
    <source>
        <dbReference type="ARBA" id="ARBA00005779"/>
    </source>
</evidence>
<dbReference type="PANTHER" id="PTHR40043:SF1">
    <property type="entry name" value="UPF0719 INNER MEMBRANE PROTEIN YJFL"/>
    <property type="match status" value="1"/>
</dbReference>
<protein>
    <submittedName>
        <fullName evidence="8">ATP synthase F0 subunit A</fullName>
    </submittedName>
</protein>
<accession>A0ABQ6DVV9</accession>
<dbReference type="InterPro" id="IPR007140">
    <property type="entry name" value="DUF350"/>
</dbReference>
<comment type="subcellular location">
    <subcellularLocation>
        <location evidence="1">Cell membrane</location>
        <topology evidence="1">Multi-pass membrane protein</topology>
    </subcellularLocation>
</comment>
<keyword evidence="5 7" id="KW-1133">Transmembrane helix</keyword>
<evidence type="ECO:0000256" key="1">
    <source>
        <dbReference type="ARBA" id="ARBA00004651"/>
    </source>
</evidence>
<name>A0ABQ6DVV9_9GAMM</name>
<evidence type="ECO:0000313" key="9">
    <source>
        <dbReference type="Proteomes" id="UP001157353"/>
    </source>
</evidence>
<dbReference type="EMBL" id="BSPQ01000001">
    <property type="protein sequence ID" value="GLS89105.1"/>
    <property type="molecule type" value="Genomic_DNA"/>
</dbReference>